<dbReference type="Proteomes" id="UP000626844">
    <property type="component" value="Unassembled WGS sequence"/>
</dbReference>
<feature type="transmembrane region" description="Helical" evidence="1">
    <location>
        <begin position="161"/>
        <end position="183"/>
    </location>
</feature>
<dbReference type="EMBL" id="JACXAI010000024">
    <property type="protein sequence ID" value="MBD1382022.1"/>
    <property type="molecule type" value="Genomic_DNA"/>
</dbReference>
<dbReference type="InterPro" id="IPR048147">
    <property type="entry name" value="CBO0543-like"/>
</dbReference>
<gene>
    <name evidence="2" type="ORF">IC621_17475</name>
</gene>
<feature type="transmembrane region" description="Helical" evidence="1">
    <location>
        <begin position="62"/>
        <end position="79"/>
    </location>
</feature>
<comment type="caution">
    <text evidence="2">The sequence shown here is derived from an EMBL/GenBank/DDBJ whole genome shotgun (WGS) entry which is preliminary data.</text>
</comment>
<feature type="transmembrane region" description="Helical" evidence="1">
    <location>
        <begin position="99"/>
        <end position="121"/>
    </location>
</feature>
<dbReference type="AlphaFoldDB" id="A0A926RZ97"/>
<feature type="transmembrane region" description="Helical" evidence="1">
    <location>
        <begin position="36"/>
        <end position="57"/>
    </location>
</feature>
<organism evidence="2 3">
    <name type="scientific">Metabacillus arenae</name>
    <dbReference type="NCBI Taxonomy" id="2771434"/>
    <lineage>
        <taxon>Bacteria</taxon>
        <taxon>Bacillati</taxon>
        <taxon>Bacillota</taxon>
        <taxon>Bacilli</taxon>
        <taxon>Bacillales</taxon>
        <taxon>Bacillaceae</taxon>
        <taxon>Metabacillus</taxon>
    </lineage>
</organism>
<evidence type="ECO:0000313" key="2">
    <source>
        <dbReference type="EMBL" id="MBD1382022.1"/>
    </source>
</evidence>
<evidence type="ECO:0000256" key="1">
    <source>
        <dbReference type="SAM" id="Phobius"/>
    </source>
</evidence>
<keyword evidence="1" id="KW-1133">Transmembrane helix</keyword>
<keyword evidence="1" id="KW-0812">Transmembrane</keyword>
<feature type="transmembrane region" description="Helical" evidence="1">
    <location>
        <begin position="128"/>
        <end position="149"/>
    </location>
</feature>
<evidence type="ECO:0000313" key="3">
    <source>
        <dbReference type="Proteomes" id="UP000626844"/>
    </source>
</evidence>
<protein>
    <submittedName>
        <fullName evidence="2">Uncharacterized protein</fullName>
    </submittedName>
</protein>
<proteinExistence type="predicted"/>
<accession>A0A926RZ97</accession>
<keyword evidence="3" id="KW-1185">Reference proteome</keyword>
<reference evidence="2" key="1">
    <citation type="submission" date="2020-09" db="EMBL/GenBank/DDBJ databases">
        <title>A novel bacterium of genus Bacillus, isolated from South China Sea.</title>
        <authorList>
            <person name="Huang H."/>
            <person name="Mo K."/>
            <person name="Hu Y."/>
        </authorList>
    </citation>
    <scope>NUCLEOTIDE SEQUENCE</scope>
    <source>
        <strain evidence="2">IB182487</strain>
    </source>
</reference>
<name>A0A926RZ97_9BACI</name>
<keyword evidence="1" id="KW-0472">Membrane</keyword>
<sequence length="191" mass="23180">MEKEQLEFYEKVRSFTEETTQLRTDYWYDYSNLSTWQFWVILLFMFIVPLVVLYFFIDRKKIFLIGFYGFNIHVWFGYIDSWGNNKGLWGYPYELIPLIPGSLSLDAALIPILFMLVYQWTHHHRKNYYLYSIGLSLILSFVLKPILVMHNLFVLHKWVHYYHFFIAYCLVFLFSKLITNIFITMQKKGAN</sequence>
<dbReference type="NCBIfam" id="NF041644">
    <property type="entry name" value="CBO0543_fam"/>
    <property type="match status" value="1"/>
</dbReference>